<dbReference type="PANTHER" id="PTHR43099:SF5">
    <property type="entry name" value="HLYC_CORC FAMILY TRANSPORTER"/>
    <property type="match status" value="1"/>
</dbReference>
<accession>A0A2T0LPE7</accession>
<dbReference type="InterPro" id="IPR044751">
    <property type="entry name" value="Ion_transp-like_CBS"/>
</dbReference>
<dbReference type="PROSITE" id="PS51371">
    <property type="entry name" value="CBS"/>
    <property type="match status" value="2"/>
</dbReference>
<evidence type="ECO:0000256" key="7">
    <source>
        <dbReference type="PROSITE-ProRule" id="PRU00703"/>
    </source>
</evidence>
<keyword evidence="7" id="KW-0129">CBS domain</keyword>
<organism evidence="12 13">
    <name type="scientific">Prauserella shujinwangii</name>
    <dbReference type="NCBI Taxonomy" id="1453103"/>
    <lineage>
        <taxon>Bacteria</taxon>
        <taxon>Bacillati</taxon>
        <taxon>Actinomycetota</taxon>
        <taxon>Actinomycetes</taxon>
        <taxon>Pseudonocardiales</taxon>
        <taxon>Pseudonocardiaceae</taxon>
        <taxon>Prauserella</taxon>
    </lineage>
</organism>
<comment type="caution">
    <text evidence="12">The sequence shown here is derived from an EMBL/GenBank/DDBJ whole genome shotgun (WGS) entry which is preliminary data.</text>
</comment>
<keyword evidence="3 8" id="KW-0812">Transmembrane</keyword>
<feature type="transmembrane region" description="Helical" evidence="9">
    <location>
        <begin position="97"/>
        <end position="125"/>
    </location>
</feature>
<dbReference type="InterPro" id="IPR000644">
    <property type="entry name" value="CBS_dom"/>
</dbReference>
<dbReference type="RefSeq" id="WP_106181063.1">
    <property type="nucleotide sequence ID" value="NZ_PVNH01000010.1"/>
</dbReference>
<dbReference type="InterPro" id="IPR051676">
    <property type="entry name" value="UPF0053_domain"/>
</dbReference>
<evidence type="ECO:0000259" key="10">
    <source>
        <dbReference type="PROSITE" id="PS51371"/>
    </source>
</evidence>
<evidence type="ECO:0000256" key="3">
    <source>
        <dbReference type="ARBA" id="ARBA00022692"/>
    </source>
</evidence>
<feature type="transmembrane region" description="Helical" evidence="9">
    <location>
        <begin position="59"/>
        <end position="77"/>
    </location>
</feature>
<feature type="transmembrane region" description="Helical" evidence="9">
    <location>
        <begin position="6"/>
        <end position="28"/>
    </location>
</feature>
<dbReference type="InterPro" id="IPR046342">
    <property type="entry name" value="CBS_dom_sf"/>
</dbReference>
<reference evidence="12 13" key="1">
    <citation type="submission" date="2018-03" db="EMBL/GenBank/DDBJ databases">
        <title>Genomic Encyclopedia of Type Strains, Phase III (KMG-III): the genomes of soil and plant-associated and newly described type strains.</title>
        <authorList>
            <person name="Whitman W."/>
        </authorList>
    </citation>
    <scope>NUCLEOTIDE SEQUENCE [LARGE SCALE GENOMIC DNA]</scope>
    <source>
        <strain evidence="12 13">CGMCC 4.7125</strain>
    </source>
</reference>
<keyword evidence="4" id="KW-0677">Repeat</keyword>
<dbReference type="Pfam" id="PF00571">
    <property type="entry name" value="CBS"/>
    <property type="match status" value="2"/>
</dbReference>
<keyword evidence="13" id="KW-1185">Reference proteome</keyword>
<comment type="subcellular location">
    <subcellularLocation>
        <location evidence="1">Cell membrane</location>
        <topology evidence="1">Multi-pass membrane protein</topology>
    </subcellularLocation>
</comment>
<evidence type="ECO:0000256" key="9">
    <source>
        <dbReference type="SAM" id="Phobius"/>
    </source>
</evidence>
<evidence type="ECO:0000313" key="13">
    <source>
        <dbReference type="Proteomes" id="UP000238362"/>
    </source>
</evidence>
<keyword evidence="6 8" id="KW-0472">Membrane</keyword>
<evidence type="ECO:0000259" key="11">
    <source>
        <dbReference type="PROSITE" id="PS51846"/>
    </source>
</evidence>
<dbReference type="CDD" id="cd04590">
    <property type="entry name" value="CBS_pair_CorC_HlyC_assoc"/>
    <property type="match status" value="1"/>
</dbReference>
<dbReference type="AlphaFoldDB" id="A0A2T0LPE7"/>
<evidence type="ECO:0000313" key="12">
    <source>
        <dbReference type="EMBL" id="PRX45131.1"/>
    </source>
</evidence>
<sequence length="349" mass="37555">MSDGLAIGLIAVLLLANAFFVGAEFALLSSRRDRLEALLEQGKGRARIVINASRHVSQMLAGAQLGITICSLLLLQFGEPAVAHQLEALFAALGVPLPGYVVHPIAFAVALVAMTLLHVLIGEMVPKNIAIAEPERLALWLVPVHVAWVRLANPFIWLLNTVANSLLRLARVQPKDELETAYTSDELAELLSESRREGLLEQSEHHRLSQALSSVEKTVGDVLVPTDQLTTLPPSPTVGDVERAVSSTGFSRFPVETGSGTLTGYIHVKDVLDQVGDDPAATVPVTKRRNLTDLPVHARLDEALSAMRREGSHLARALDAEGTVVGVVALEDLVEQYVGTVRDGTHVTM</sequence>
<keyword evidence="2" id="KW-1003">Cell membrane</keyword>
<evidence type="ECO:0000256" key="5">
    <source>
        <dbReference type="ARBA" id="ARBA00022989"/>
    </source>
</evidence>
<gene>
    <name evidence="12" type="ORF">B0I33_110230</name>
</gene>
<dbReference type="PANTHER" id="PTHR43099">
    <property type="entry name" value="UPF0053 PROTEIN YRKA"/>
    <property type="match status" value="1"/>
</dbReference>
<keyword evidence="5 8" id="KW-1133">Transmembrane helix</keyword>
<evidence type="ECO:0000256" key="2">
    <source>
        <dbReference type="ARBA" id="ARBA00022475"/>
    </source>
</evidence>
<evidence type="ECO:0000256" key="1">
    <source>
        <dbReference type="ARBA" id="ARBA00004651"/>
    </source>
</evidence>
<feature type="domain" description="CBS" evidence="10">
    <location>
        <begin position="223"/>
        <end position="282"/>
    </location>
</feature>
<dbReference type="InterPro" id="IPR002550">
    <property type="entry name" value="CNNM"/>
</dbReference>
<dbReference type="Pfam" id="PF01595">
    <property type="entry name" value="CNNM"/>
    <property type="match status" value="1"/>
</dbReference>
<evidence type="ECO:0000256" key="6">
    <source>
        <dbReference type="ARBA" id="ARBA00023136"/>
    </source>
</evidence>
<dbReference type="Gene3D" id="3.10.580.10">
    <property type="entry name" value="CBS-domain"/>
    <property type="match status" value="1"/>
</dbReference>
<evidence type="ECO:0000256" key="8">
    <source>
        <dbReference type="PROSITE-ProRule" id="PRU01193"/>
    </source>
</evidence>
<dbReference type="Proteomes" id="UP000238362">
    <property type="component" value="Unassembled WGS sequence"/>
</dbReference>
<dbReference type="OrthoDB" id="110231at2"/>
<feature type="domain" description="CNNM transmembrane" evidence="11">
    <location>
        <begin position="1"/>
        <end position="204"/>
    </location>
</feature>
<dbReference type="PROSITE" id="PS51846">
    <property type="entry name" value="CNNM"/>
    <property type="match status" value="1"/>
</dbReference>
<proteinExistence type="predicted"/>
<dbReference type="SUPFAM" id="SSF54631">
    <property type="entry name" value="CBS-domain pair"/>
    <property type="match status" value="1"/>
</dbReference>
<name>A0A2T0LPE7_9PSEU</name>
<dbReference type="EMBL" id="PVNH01000010">
    <property type="protein sequence ID" value="PRX45131.1"/>
    <property type="molecule type" value="Genomic_DNA"/>
</dbReference>
<feature type="domain" description="CBS" evidence="10">
    <location>
        <begin position="285"/>
        <end position="344"/>
    </location>
</feature>
<dbReference type="GO" id="GO:0005886">
    <property type="term" value="C:plasma membrane"/>
    <property type="evidence" value="ECO:0007669"/>
    <property type="project" value="UniProtKB-SubCell"/>
</dbReference>
<evidence type="ECO:0000256" key="4">
    <source>
        <dbReference type="ARBA" id="ARBA00022737"/>
    </source>
</evidence>
<protein>
    <submittedName>
        <fullName evidence="12">CBS domain containing-hemolysin-like protein</fullName>
    </submittedName>
</protein>